<dbReference type="EMBL" id="FUEG01000065">
    <property type="protein sequence ID" value="SJL18658.1"/>
    <property type="molecule type" value="Genomic_DNA"/>
</dbReference>
<accession>A0A284SCC4</accession>
<dbReference type="AlphaFoldDB" id="A0A284SCC4"/>
<reference evidence="2" key="1">
    <citation type="journal article" date="2017" name="Nat. Ecol. Evol.">
        <title>Genome expansion and lineage-specific genetic innovations in the forest pathogenic fungi Armillaria.</title>
        <authorList>
            <person name="Sipos G."/>
            <person name="Prasanna A.N."/>
            <person name="Walter M.C."/>
            <person name="O'Connor E."/>
            <person name="Balint B."/>
            <person name="Krizsan K."/>
            <person name="Kiss B."/>
            <person name="Hess J."/>
            <person name="Varga T."/>
            <person name="Slot J."/>
            <person name="Riley R."/>
            <person name="Boka B."/>
            <person name="Rigling D."/>
            <person name="Barry K."/>
            <person name="Lee J."/>
            <person name="Mihaltcheva S."/>
            <person name="LaButti K."/>
            <person name="Lipzen A."/>
            <person name="Waldron R."/>
            <person name="Moloney N.M."/>
            <person name="Sperisen C."/>
            <person name="Kredics L."/>
            <person name="Vagvoelgyi C."/>
            <person name="Patrignani A."/>
            <person name="Fitzpatrick D."/>
            <person name="Nagy I."/>
            <person name="Doyle S."/>
            <person name="Anderson J.B."/>
            <person name="Grigoriev I.V."/>
            <person name="Gueldener U."/>
            <person name="Muensterkoetter M."/>
            <person name="Nagy L.G."/>
        </authorList>
    </citation>
    <scope>NUCLEOTIDE SEQUENCE [LARGE SCALE GENOMIC DNA]</scope>
    <source>
        <strain evidence="2">C18/9</strain>
    </source>
</reference>
<gene>
    <name evidence="1" type="ORF">ARMOST_22255</name>
</gene>
<proteinExistence type="predicted"/>
<protein>
    <submittedName>
        <fullName evidence="1">Uncharacterized protein</fullName>
    </submittedName>
</protein>
<dbReference type="Proteomes" id="UP000219338">
    <property type="component" value="Unassembled WGS sequence"/>
</dbReference>
<keyword evidence="2" id="KW-1185">Reference proteome</keyword>
<sequence length="350" mass="39188">MFLHRDDIAFRRARAESWEGPMLGLFGEPFGFAEDNHGPPFFFNDFPFTIALCPVKETNFAATRHIEFQRARHIRTQSSVHTHPRIVSSPRDLSSRPAVCSVVSGVHKIMHADCLVIKTWSQTQLSVEGDTGLDNGVLCLTRCGVCGTWTACCCLSKGQIGRTHNGKPRFLVGTISTGDYAWPSTDDTTVFFNLNTVDECARFEKVLEDVLPSIRKALRLYSAGDSEVDLVVYNMYVLGVEKSIAAVFSNRGRLWGVNVMYWAPVGTLTKGVQHPSLMANTTPYRVVGAMGTPDSIVVKHPFEVAMHFITQLYMFPLVFDERMTTIFFYVNCLGFPLYGEGLNIPRHRSM</sequence>
<name>A0A284SCC4_ARMOS</name>
<organism evidence="1 2">
    <name type="scientific">Armillaria ostoyae</name>
    <name type="common">Armillaria root rot fungus</name>
    <dbReference type="NCBI Taxonomy" id="47428"/>
    <lineage>
        <taxon>Eukaryota</taxon>
        <taxon>Fungi</taxon>
        <taxon>Dikarya</taxon>
        <taxon>Basidiomycota</taxon>
        <taxon>Agaricomycotina</taxon>
        <taxon>Agaricomycetes</taxon>
        <taxon>Agaricomycetidae</taxon>
        <taxon>Agaricales</taxon>
        <taxon>Marasmiineae</taxon>
        <taxon>Physalacriaceae</taxon>
        <taxon>Armillaria</taxon>
    </lineage>
</organism>
<evidence type="ECO:0000313" key="2">
    <source>
        <dbReference type="Proteomes" id="UP000219338"/>
    </source>
</evidence>
<evidence type="ECO:0000313" key="1">
    <source>
        <dbReference type="EMBL" id="SJL18658.1"/>
    </source>
</evidence>